<dbReference type="InterPro" id="IPR050266">
    <property type="entry name" value="AB_hydrolase_sf"/>
</dbReference>
<protein>
    <submittedName>
        <fullName evidence="2">Pimeloyl-ACP methyl ester carboxylesterase</fullName>
    </submittedName>
</protein>
<evidence type="ECO:0000313" key="2">
    <source>
        <dbReference type="EMBL" id="MDP9836192.1"/>
    </source>
</evidence>
<dbReference type="InterPro" id="IPR029058">
    <property type="entry name" value="AB_hydrolase_fold"/>
</dbReference>
<organism evidence="2 3">
    <name type="scientific">Neorhizobium huautlense</name>
    <dbReference type="NCBI Taxonomy" id="67774"/>
    <lineage>
        <taxon>Bacteria</taxon>
        <taxon>Pseudomonadati</taxon>
        <taxon>Pseudomonadota</taxon>
        <taxon>Alphaproteobacteria</taxon>
        <taxon>Hyphomicrobiales</taxon>
        <taxon>Rhizobiaceae</taxon>
        <taxon>Rhizobium/Agrobacterium group</taxon>
        <taxon>Neorhizobium</taxon>
    </lineage>
</organism>
<dbReference type="RefSeq" id="WP_306831574.1">
    <property type="nucleotide sequence ID" value="NZ_JAUSRF010000002.1"/>
</dbReference>
<name>A0ABT9PNZ1_9HYPH</name>
<gene>
    <name evidence="2" type="ORF">J2T09_000934</name>
</gene>
<dbReference type="PANTHER" id="PTHR43798">
    <property type="entry name" value="MONOACYLGLYCEROL LIPASE"/>
    <property type="match status" value="1"/>
</dbReference>
<evidence type="ECO:0000313" key="3">
    <source>
        <dbReference type="Proteomes" id="UP001241472"/>
    </source>
</evidence>
<dbReference type="InterPro" id="IPR000073">
    <property type="entry name" value="AB_hydrolase_1"/>
</dbReference>
<feature type="domain" description="AB hydrolase-1" evidence="1">
    <location>
        <begin position="58"/>
        <end position="293"/>
    </location>
</feature>
<dbReference type="EMBL" id="JAUSRF010000002">
    <property type="protein sequence ID" value="MDP9836192.1"/>
    <property type="molecule type" value="Genomic_DNA"/>
</dbReference>
<dbReference type="Proteomes" id="UP001241472">
    <property type="component" value="Unassembled WGS sequence"/>
</dbReference>
<comment type="caution">
    <text evidence="2">The sequence shown here is derived from an EMBL/GenBank/DDBJ whole genome shotgun (WGS) entry which is preliminary data.</text>
</comment>
<dbReference type="SUPFAM" id="SSF53474">
    <property type="entry name" value="alpha/beta-Hydrolases"/>
    <property type="match status" value="1"/>
</dbReference>
<dbReference type="Gene3D" id="3.40.50.1820">
    <property type="entry name" value="alpha/beta hydrolase"/>
    <property type="match status" value="1"/>
</dbReference>
<proteinExistence type="predicted"/>
<evidence type="ECO:0000259" key="1">
    <source>
        <dbReference type="Pfam" id="PF00561"/>
    </source>
</evidence>
<dbReference type="Pfam" id="PF00561">
    <property type="entry name" value="Abhydrolase_1"/>
    <property type="match status" value="1"/>
</dbReference>
<sequence>MITALICIAFLIAAAFAFTAWQSAAIERRFPNIGTLTDVGGYRMNALHVPASDKADLPPLVFIHGASGNLRDQEAAFLAPLRGRAEMLFIDRPGHGYSERGGPENDTPDGQAAAIAKLMDAYGIKRAIIVSHSFGGAIAASFAVFHPEKTAGLVFLSPATHPWPGGVDWYYSLAPKPVIGWLFTRLVSLPAGMFLMDGATKSVFSPNHRRDRYVEEGAPALILRPATFRANATDVFNLHDYVTRIAPRYKEIKAPTVIITGDSDPVVLEEIHSQGLARDIESSELIMVHGLGHKPDYVVTDLCIAAIEKVAGLERDLQATARVAEARLMQSGEPAKPAVGVTIERN</sequence>
<accession>A0ABT9PNZ1</accession>
<reference evidence="2 3" key="1">
    <citation type="submission" date="2023-07" db="EMBL/GenBank/DDBJ databases">
        <title>Sorghum-associated microbial communities from plants grown in Nebraska, USA.</title>
        <authorList>
            <person name="Schachtman D."/>
        </authorList>
    </citation>
    <scope>NUCLEOTIDE SEQUENCE [LARGE SCALE GENOMIC DNA]</scope>
    <source>
        <strain evidence="2 3">DS1307</strain>
    </source>
</reference>
<keyword evidence="3" id="KW-1185">Reference proteome</keyword>
<dbReference type="PRINTS" id="PR00111">
    <property type="entry name" value="ABHYDROLASE"/>
</dbReference>